<evidence type="ECO:0000313" key="7">
    <source>
        <dbReference type="Proteomes" id="UP000298493"/>
    </source>
</evidence>
<dbReference type="PANTHER" id="PTHR46640:SF1">
    <property type="entry name" value="FUNGAL LIPASE-LIKE DOMAIN-CONTAINING PROTEIN-RELATED"/>
    <property type="match status" value="1"/>
</dbReference>
<dbReference type="PANTHER" id="PTHR46640">
    <property type="entry name" value="TRIACYLGLYCEROL LIPASE, PUTATIVE (AFU_ORTHOLOGUE AFUA_6G06510)-RELATED"/>
    <property type="match status" value="1"/>
</dbReference>
<proteinExistence type="predicted"/>
<dbReference type="Pfam" id="PF01764">
    <property type="entry name" value="Lipase_3"/>
    <property type="match status" value="1"/>
</dbReference>
<comment type="caution">
    <text evidence="6">The sequence shown here is derived from an EMBL/GenBank/DDBJ whole genome shotgun (WGS) entry which is preliminary data.</text>
</comment>
<dbReference type="SUPFAM" id="SSF53474">
    <property type="entry name" value="alpha/beta-Hydrolases"/>
    <property type="match status" value="1"/>
</dbReference>
<dbReference type="GO" id="GO:0016787">
    <property type="term" value="F:hydrolase activity"/>
    <property type="evidence" value="ECO:0007669"/>
    <property type="project" value="UniProtKB-KW"/>
</dbReference>
<feature type="domain" description="Fungal lipase-type" evidence="4">
    <location>
        <begin position="107"/>
        <end position="239"/>
    </location>
</feature>
<dbReference type="InterPro" id="IPR029058">
    <property type="entry name" value="AB_hydrolase_fold"/>
</dbReference>
<accession>A0A4Z1PKA9</accession>
<name>A0A4Z1PKA9_9PEZI</name>
<dbReference type="Gene3D" id="3.40.50.1820">
    <property type="entry name" value="alpha/beta hydrolase"/>
    <property type="match status" value="1"/>
</dbReference>
<dbReference type="Proteomes" id="UP000298493">
    <property type="component" value="Unassembled WGS sequence"/>
</dbReference>
<keyword evidence="1 3" id="KW-0732">Signal</keyword>
<dbReference type="CDD" id="cd00519">
    <property type="entry name" value="Lipase_3"/>
    <property type="match status" value="1"/>
</dbReference>
<evidence type="ECO:0000313" key="6">
    <source>
        <dbReference type="EMBL" id="TID26116.1"/>
    </source>
</evidence>
<keyword evidence="2" id="KW-0378">Hydrolase</keyword>
<feature type="chain" id="PRO_5021214424" evidence="3">
    <location>
        <begin position="20"/>
        <end position="319"/>
    </location>
</feature>
<organism evidence="6 7">
    <name type="scientific">Venturia nashicola</name>
    <dbReference type="NCBI Taxonomy" id="86259"/>
    <lineage>
        <taxon>Eukaryota</taxon>
        <taxon>Fungi</taxon>
        <taxon>Dikarya</taxon>
        <taxon>Ascomycota</taxon>
        <taxon>Pezizomycotina</taxon>
        <taxon>Dothideomycetes</taxon>
        <taxon>Pleosporomycetidae</taxon>
        <taxon>Venturiales</taxon>
        <taxon>Venturiaceae</taxon>
        <taxon>Venturia</taxon>
    </lineage>
</organism>
<gene>
    <name evidence="6" type="ORF">E6O75_ATG03979</name>
</gene>
<keyword evidence="7" id="KW-1185">Reference proteome</keyword>
<evidence type="ECO:0000256" key="3">
    <source>
        <dbReference type="SAM" id="SignalP"/>
    </source>
</evidence>
<dbReference type="OrthoDB" id="426718at2759"/>
<reference evidence="6 7" key="1">
    <citation type="submission" date="2019-04" db="EMBL/GenBank/DDBJ databases">
        <title>High contiguity whole genome sequence and gene annotation resource for two Venturia nashicola isolates.</title>
        <authorList>
            <person name="Prokchorchik M."/>
            <person name="Won K."/>
            <person name="Lee Y."/>
            <person name="Choi E.D."/>
            <person name="Segonzac C."/>
            <person name="Sohn K.H."/>
        </authorList>
    </citation>
    <scope>NUCLEOTIDE SEQUENCE [LARGE SCALE GENOMIC DNA]</scope>
    <source>
        <strain evidence="6 7">PRI2</strain>
    </source>
</reference>
<dbReference type="Pfam" id="PF03893">
    <property type="entry name" value="Lipase3_N"/>
    <property type="match status" value="1"/>
</dbReference>
<dbReference type="InterPro" id="IPR005592">
    <property type="entry name" value="Mono/diacylglycerol_lipase_N"/>
</dbReference>
<feature type="domain" description="Mono-/di-acylglycerol lipase N-terminal" evidence="5">
    <location>
        <begin position="9"/>
        <end position="78"/>
    </location>
</feature>
<feature type="signal peptide" evidence="3">
    <location>
        <begin position="1"/>
        <end position="19"/>
    </location>
</feature>
<dbReference type="GO" id="GO:0016042">
    <property type="term" value="P:lipid catabolic process"/>
    <property type="evidence" value="ECO:0007669"/>
    <property type="project" value="InterPro"/>
</dbReference>
<dbReference type="InterPro" id="IPR051299">
    <property type="entry name" value="AB_hydrolase_lip/est"/>
</dbReference>
<evidence type="ECO:0000259" key="5">
    <source>
        <dbReference type="Pfam" id="PF03893"/>
    </source>
</evidence>
<evidence type="ECO:0000259" key="4">
    <source>
        <dbReference type="Pfam" id="PF01764"/>
    </source>
</evidence>
<dbReference type="EMBL" id="SNSC02000003">
    <property type="protein sequence ID" value="TID26116.1"/>
    <property type="molecule type" value="Genomic_DNA"/>
</dbReference>
<evidence type="ECO:0000256" key="2">
    <source>
        <dbReference type="ARBA" id="ARBA00022801"/>
    </source>
</evidence>
<dbReference type="STRING" id="86259.A0A4Z1PKA9"/>
<protein>
    <submittedName>
        <fullName evidence="6">Lipase class 3</fullName>
    </submittedName>
</protein>
<sequence>MFTSHSLIPVALLCYSVLASPLQRRESTGVISGSLLDSFNLYEQYAATAYCHANTHSPMSSKIACAKGNCQRVAQADTKSALEFHSKALTGATGYLAFDKTNQVVILSFRGSESVMNWVTDLTVVPVPVDLCNGCLAHGGIWTSWLAVRDEIKEAMIVTAGVHPGYKIVVTGHSLGAGLATFAATEFRNLGLTVDLVSLASPRVGNPALARYITNQSPMLGQNYRFTHLNDPVPNFPTEALGFQHPSPEYYIKSPNGAPVTNNDITVCAGLGNSNCNARWKTSDPNAHDWYFDKVSACYDGGIETGVLNLGINTGLNLV</sequence>
<dbReference type="InterPro" id="IPR002921">
    <property type="entry name" value="Fungal_lipase-type"/>
</dbReference>
<evidence type="ECO:0000256" key="1">
    <source>
        <dbReference type="ARBA" id="ARBA00022729"/>
    </source>
</evidence>
<dbReference type="AlphaFoldDB" id="A0A4Z1PKA9"/>